<dbReference type="InterPro" id="IPR036638">
    <property type="entry name" value="HLH_DNA-bd_sf"/>
</dbReference>
<proteinExistence type="predicted"/>
<dbReference type="SUPFAM" id="SSF47459">
    <property type="entry name" value="HLH, helix-loop-helix DNA-binding domain"/>
    <property type="match status" value="1"/>
</dbReference>
<gene>
    <name evidence="3" type="ORF">OUZ56_027912</name>
</gene>
<feature type="region of interest" description="Disordered" evidence="1">
    <location>
        <begin position="62"/>
        <end position="86"/>
    </location>
</feature>
<name>A0ABR0B2A7_9CRUS</name>
<protein>
    <recommendedName>
        <fullName evidence="2">BHLH domain-containing protein</fullName>
    </recommendedName>
</protein>
<dbReference type="PANTHER" id="PTHR23349:SF42">
    <property type="entry name" value="BHLH DOMAIN-CONTAINING PROTEIN"/>
    <property type="match status" value="1"/>
</dbReference>
<dbReference type="SMART" id="SM00353">
    <property type="entry name" value="HLH"/>
    <property type="match status" value="1"/>
</dbReference>
<feature type="region of interest" description="Disordered" evidence="1">
    <location>
        <begin position="1"/>
        <end position="49"/>
    </location>
</feature>
<dbReference type="CDD" id="cd11465">
    <property type="entry name" value="bHLH_TS_scleraxis_like"/>
    <property type="match status" value="1"/>
</dbReference>
<accession>A0ABR0B2A7</accession>
<feature type="compositionally biased region" description="Basic residues" evidence="1">
    <location>
        <begin position="19"/>
        <end position="28"/>
    </location>
</feature>
<sequence length="211" mass="23437">MPLEMDIMSRSNYSEAGLHKSKRRRSAKSHATNDDSATKKTNRKDPTYSANSVFNELLILNSSSPGAEDGQKPRSHANARERDRTHSAFTALRTLIPTEPADRKLSKIETLRLASSYIAHLGTQLLAGPMEQPCLKHNGPTPGFDNSNPRPVCTFCLASMKKMQKSIDGLCYRETNHSSNIDPSSILHELPAIISTSSNDPFEHNLNLLFY</sequence>
<dbReference type="InterPro" id="IPR050283">
    <property type="entry name" value="E-box_TF_Regulators"/>
</dbReference>
<comment type="caution">
    <text evidence="3">The sequence shown here is derived from an EMBL/GenBank/DDBJ whole genome shotgun (WGS) entry which is preliminary data.</text>
</comment>
<dbReference type="EMBL" id="JAOYFB010000040">
    <property type="protein sequence ID" value="KAK4035830.1"/>
    <property type="molecule type" value="Genomic_DNA"/>
</dbReference>
<dbReference type="PROSITE" id="PS50888">
    <property type="entry name" value="BHLH"/>
    <property type="match status" value="1"/>
</dbReference>
<evidence type="ECO:0000259" key="2">
    <source>
        <dbReference type="PROSITE" id="PS50888"/>
    </source>
</evidence>
<evidence type="ECO:0000256" key="1">
    <source>
        <dbReference type="SAM" id="MobiDB-lite"/>
    </source>
</evidence>
<dbReference type="PANTHER" id="PTHR23349">
    <property type="entry name" value="BASIC HELIX-LOOP-HELIX TRANSCRIPTION FACTOR, TWIST"/>
    <property type="match status" value="1"/>
</dbReference>
<dbReference type="Pfam" id="PF00010">
    <property type="entry name" value="HLH"/>
    <property type="match status" value="1"/>
</dbReference>
<dbReference type="Proteomes" id="UP001234178">
    <property type="component" value="Unassembled WGS sequence"/>
</dbReference>
<feature type="compositionally biased region" description="Basic and acidic residues" evidence="1">
    <location>
        <begin position="31"/>
        <end position="46"/>
    </location>
</feature>
<evidence type="ECO:0000313" key="3">
    <source>
        <dbReference type="EMBL" id="KAK4035830.1"/>
    </source>
</evidence>
<organism evidence="3 4">
    <name type="scientific">Daphnia magna</name>
    <dbReference type="NCBI Taxonomy" id="35525"/>
    <lineage>
        <taxon>Eukaryota</taxon>
        <taxon>Metazoa</taxon>
        <taxon>Ecdysozoa</taxon>
        <taxon>Arthropoda</taxon>
        <taxon>Crustacea</taxon>
        <taxon>Branchiopoda</taxon>
        <taxon>Diplostraca</taxon>
        <taxon>Cladocera</taxon>
        <taxon>Anomopoda</taxon>
        <taxon>Daphniidae</taxon>
        <taxon>Daphnia</taxon>
    </lineage>
</organism>
<dbReference type="Gene3D" id="4.10.280.10">
    <property type="entry name" value="Helix-loop-helix DNA-binding domain"/>
    <property type="match status" value="1"/>
</dbReference>
<evidence type="ECO:0000313" key="4">
    <source>
        <dbReference type="Proteomes" id="UP001234178"/>
    </source>
</evidence>
<keyword evidence="4" id="KW-1185">Reference proteome</keyword>
<reference evidence="3 4" key="1">
    <citation type="journal article" date="2023" name="Nucleic Acids Res.">
        <title>The hologenome of Daphnia magna reveals possible DNA methylation and microbiome-mediated evolution of the host genome.</title>
        <authorList>
            <person name="Chaturvedi A."/>
            <person name="Li X."/>
            <person name="Dhandapani V."/>
            <person name="Marshall H."/>
            <person name="Kissane S."/>
            <person name="Cuenca-Cambronero M."/>
            <person name="Asole G."/>
            <person name="Calvet F."/>
            <person name="Ruiz-Romero M."/>
            <person name="Marangio P."/>
            <person name="Guigo R."/>
            <person name="Rago D."/>
            <person name="Mirbahai L."/>
            <person name="Eastwood N."/>
            <person name="Colbourne J.K."/>
            <person name="Zhou J."/>
            <person name="Mallon E."/>
            <person name="Orsini L."/>
        </authorList>
    </citation>
    <scope>NUCLEOTIDE SEQUENCE [LARGE SCALE GENOMIC DNA]</scope>
    <source>
        <strain evidence="3">LRV0_1</strain>
    </source>
</reference>
<feature type="domain" description="BHLH" evidence="2">
    <location>
        <begin position="69"/>
        <end position="121"/>
    </location>
</feature>
<dbReference type="InterPro" id="IPR011598">
    <property type="entry name" value="bHLH_dom"/>
</dbReference>